<dbReference type="AlphaFoldDB" id="A0A1W2DA35"/>
<keyword evidence="10" id="KW-1185">Reference proteome</keyword>
<evidence type="ECO:0000313" key="9">
    <source>
        <dbReference type="EMBL" id="SMC94361.1"/>
    </source>
</evidence>
<dbReference type="InterPro" id="IPR012134">
    <property type="entry name" value="Glu-5-SA_DH"/>
</dbReference>
<protein>
    <recommendedName>
        <fullName evidence="7">Gamma-glutamyl phosphate reductase</fullName>
        <shortName evidence="7">GPR</shortName>
        <ecNumber evidence="7">1.2.1.41</ecNumber>
    </recommendedName>
    <alternativeName>
        <fullName evidence="7">Glutamate-5-semialdehyde dehydrogenase</fullName>
    </alternativeName>
    <alternativeName>
        <fullName evidence="7">Glutamyl-gamma-semialdehyde dehydrogenase</fullName>
        <shortName evidence="7">GSA dehydrogenase</shortName>
    </alternativeName>
</protein>
<name>A0A1W2DA35_9BACT</name>
<sequence>MNYESTVMDISINARKAARQIAAADTDTKNKVLDLIGKKLIQQARDIFKENARDLTAAKEKGLSPAMLDRLKITDQTIDQMVQGLKEVAQLTDPVGAITRNWTRPNGLKVSKMRIPLGVIAMIYESRPNVTVDAAALCLKAGNATILRGGSEAFHSNKILADIIQAALFESGLTREIVQVLPVTDREAVTHLLKQEAYIDVVIPRGGETLIRYVVNHATMPVLKHYKGVCHVYVDETFDMDKALEICFNSKVHRPGVCNALETLLVHEKAAPDFLPAMLEKYHDAGVEIRGCEQTCKLFSQALPAEETDWDAEYLDLTLSVKVVPDMTAAMDHIAAHGSNHTDVIVTTHDNRAKEFIRRVDSSMVGVNASTRFNDGGQLGLGAEIGISTSKLHAFGPMGLEELTATKFVVMGQGHTRQ</sequence>
<dbReference type="RefSeq" id="WP_084070136.1">
    <property type="nucleotide sequence ID" value="NZ_FWXY01000016.1"/>
</dbReference>
<dbReference type="GO" id="GO:0055129">
    <property type="term" value="P:L-proline biosynthetic process"/>
    <property type="evidence" value="ECO:0007669"/>
    <property type="project" value="UniProtKB-UniRule"/>
</dbReference>
<dbReference type="NCBIfam" id="TIGR00407">
    <property type="entry name" value="proA"/>
    <property type="match status" value="1"/>
</dbReference>
<dbReference type="InterPro" id="IPR020593">
    <property type="entry name" value="G-glutamylP_reductase_CS"/>
</dbReference>
<dbReference type="InterPro" id="IPR016161">
    <property type="entry name" value="Ald_DH/histidinol_DH"/>
</dbReference>
<dbReference type="Pfam" id="PF00171">
    <property type="entry name" value="Aldedh"/>
    <property type="match status" value="1"/>
</dbReference>
<keyword evidence="2 7" id="KW-0028">Amino-acid biosynthesis</keyword>
<evidence type="ECO:0000256" key="5">
    <source>
        <dbReference type="ARBA" id="ARBA00023002"/>
    </source>
</evidence>
<evidence type="ECO:0000313" key="10">
    <source>
        <dbReference type="Proteomes" id="UP000192418"/>
    </source>
</evidence>
<dbReference type="FunFam" id="3.40.309.10:FF:000006">
    <property type="entry name" value="Gamma-glutamyl phosphate reductase"/>
    <property type="match status" value="1"/>
</dbReference>
<comment type="similarity">
    <text evidence="7">Belongs to the gamma-glutamyl phosphate reductase family.</text>
</comment>
<keyword evidence="7" id="KW-0963">Cytoplasm</keyword>
<evidence type="ECO:0000256" key="2">
    <source>
        <dbReference type="ARBA" id="ARBA00022605"/>
    </source>
</evidence>
<dbReference type="EMBL" id="FWXY01000016">
    <property type="protein sequence ID" value="SMC94361.1"/>
    <property type="molecule type" value="Genomic_DNA"/>
</dbReference>
<dbReference type="NCBIfam" id="NF001221">
    <property type="entry name" value="PRK00197.1"/>
    <property type="match status" value="1"/>
</dbReference>
<dbReference type="HAMAP" id="MF_00412">
    <property type="entry name" value="ProA"/>
    <property type="match status" value="1"/>
</dbReference>
<comment type="subcellular location">
    <subcellularLocation>
        <location evidence="7">Cytoplasm</location>
    </subcellularLocation>
</comment>
<comment type="catalytic activity">
    <reaction evidence="6 7">
        <text>L-glutamate 5-semialdehyde + phosphate + NADP(+) = L-glutamyl 5-phosphate + NADPH + H(+)</text>
        <dbReference type="Rhea" id="RHEA:19541"/>
        <dbReference type="ChEBI" id="CHEBI:15378"/>
        <dbReference type="ChEBI" id="CHEBI:43474"/>
        <dbReference type="ChEBI" id="CHEBI:57783"/>
        <dbReference type="ChEBI" id="CHEBI:58066"/>
        <dbReference type="ChEBI" id="CHEBI:58274"/>
        <dbReference type="ChEBI" id="CHEBI:58349"/>
        <dbReference type="EC" id="1.2.1.41"/>
    </reaction>
</comment>
<organism evidence="9 10">
    <name type="scientific">Desulfocicer vacuolatum DSM 3385</name>
    <dbReference type="NCBI Taxonomy" id="1121400"/>
    <lineage>
        <taxon>Bacteria</taxon>
        <taxon>Pseudomonadati</taxon>
        <taxon>Thermodesulfobacteriota</taxon>
        <taxon>Desulfobacteria</taxon>
        <taxon>Desulfobacterales</taxon>
        <taxon>Desulfobacteraceae</taxon>
        <taxon>Desulfocicer</taxon>
    </lineage>
</organism>
<dbReference type="GO" id="GO:0005737">
    <property type="term" value="C:cytoplasm"/>
    <property type="evidence" value="ECO:0007669"/>
    <property type="project" value="UniProtKB-SubCell"/>
</dbReference>
<dbReference type="PROSITE" id="PS01223">
    <property type="entry name" value="PROA"/>
    <property type="match status" value="1"/>
</dbReference>
<dbReference type="CDD" id="cd07079">
    <property type="entry name" value="ALDH_F18-19_ProA-GPR"/>
    <property type="match status" value="1"/>
</dbReference>
<dbReference type="Proteomes" id="UP000192418">
    <property type="component" value="Unassembled WGS sequence"/>
</dbReference>
<evidence type="ECO:0000256" key="3">
    <source>
        <dbReference type="ARBA" id="ARBA00022650"/>
    </source>
</evidence>
<dbReference type="Gene3D" id="3.40.309.10">
    <property type="entry name" value="Aldehyde Dehydrogenase, Chain A, domain 2"/>
    <property type="match status" value="1"/>
</dbReference>
<proteinExistence type="inferred from homology"/>
<dbReference type="GO" id="GO:0004350">
    <property type="term" value="F:glutamate-5-semialdehyde dehydrogenase activity"/>
    <property type="evidence" value="ECO:0007669"/>
    <property type="project" value="UniProtKB-UniRule"/>
</dbReference>
<dbReference type="UniPathway" id="UPA00098">
    <property type="reaction ID" value="UER00360"/>
</dbReference>
<keyword evidence="5 7" id="KW-0560">Oxidoreductase</keyword>
<dbReference type="SUPFAM" id="SSF53720">
    <property type="entry name" value="ALDH-like"/>
    <property type="match status" value="1"/>
</dbReference>
<dbReference type="InterPro" id="IPR016163">
    <property type="entry name" value="Ald_DH_C"/>
</dbReference>
<comment type="function">
    <text evidence="7">Catalyzes the NADPH-dependent reduction of L-glutamate 5-phosphate into L-glutamate 5-semialdehyde and phosphate. The product spontaneously undergoes cyclization to form 1-pyrroline-5-carboxylate.</text>
</comment>
<comment type="pathway">
    <text evidence="1 7">Amino-acid biosynthesis; L-proline biosynthesis; L-glutamate 5-semialdehyde from L-glutamate: step 2/2.</text>
</comment>
<dbReference type="EC" id="1.2.1.41" evidence="7"/>
<dbReference type="GO" id="GO:0050661">
    <property type="term" value="F:NADP binding"/>
    <property type="evidence" value="ECO:0007669"/>
    <property type="project" value="InterPro"/>
</dbReference>
<accession>A0A1W2DA35</accession>
<dbReference type="PIRSF" id="PIRSF000151">
    <property type="entry name" value="GPR"/>
    <property type="match status" value="1"/>
</dbReference>
<dbReference type="InterPro" id="IPR000965">
    <property type="entry name" value="GPR_dom"/>
</dbReference>
<dbReference type="Gene3D" id="3.40.605.10">
    <property type="entry name" value="Aldehyde Dehydrogenase, Chain A, domain 1"/>
    <property type="match status" value="1"/>
</dbReference>
<dbReference type="PANTHER" id="PTHR11063">
    <property type="entry name" value="GLUTAMATE SEMIALDEHYDE DEHYDROGENASE"/>
    <property type="match status" value="1"/>
</dbReference>
<gene>
    <name evidence="7" type="primary">proA</name>
    <name evidence="9" type="ORF">SAMN02746065_11651</name>
</gene>
<reference evidence="9 10" key="1">
    <citation type="submission" date="2017-04" db="EMBL/GenBank/DDBJ databases">
        <authorList>
            <person name="Afonso C.L."/>
            <person name="Miller P.J."/>
            <person name="Scott M.A."/>
            <person name="Spackman E."/>
            <person name="Goraichik I."/>
            <person name="Dimitrov K.M."/>
            <person name="Suarez D.L."/>
            <person name="Swayne D.E."/>
        </authorList>
    </citation>
    <scope>NUCLEOTIDE SEQUENCE [LARGE SCALE GENOMIC DNA]</scope>
    <source>
        <strain evidence="9 10">DSM 3385</strain>
    </source>
</reference>
<keyword evidence="4 7" id="KW-0521">NADP</keyword>
<dbReference type="STRING" id="1121400.SAMN02746065_11651"/>
<evidence type="ECO:0000256" key="7">
    <source>
        <dbReference type="HAMAP-Rule" id="MF_00412"/>
    </source>
</evidence>
<evidence type="ECO:0000256" key="1">
    <source>
        <dbReference type="ARBA" id="ARBA00004985"/>
    </source>
</evidence>
<dbReference type="OrthoDB" id="9809970at2"/>
<evidence type="ECO:0000256" key="4">
    <source>
        <dbReference type="ARBA" id="ARBA00022857"/>
    </source>
</evidence>
<feature type="domain" description="Aldehyde dehydrogenase" evidence="8">
    <location>
        <begin position="38"/>
        <end position="284"/>
    </location>
</feature>
<dbReference type="InterPro" id="IPR015590">
    <property type="entry name" value="Aldehyde_DH_dom"/>
</dbReference>
<dbReference type="PANTHER" id="PTHR11063:SF8">
    <property type="entry name" value="DELTA-1-PYRROLINE-5-CARBOXYLATE SYNTHASE"/>
    <property type="match status" value="1"/>
</dbReference>
<evidence type="ECO:0000259" key="8">
    <source>
        <dbReference type="Pfam" id="PF00171"/>
    </source>
</evidence>
<evidence type="ECO:0000256" key="6">
    <source>
        <dbReference type="ARBA" id="ARBA00049024"/>
    </source>
</evidence>
<keyword evidence="3 7" id="KW-0641">Proline biosynthesis</keyword>
<dbReference type="InterPro" id="IPR016162">
    <property type="entry name" value="Ald_DH_N"/>
</dbReference>